<evidence type="ECO:0000313" key="4">
    <source>
        <dbReference type="Proteomes" id="UP000017836"/>
    </source>
</evidence>
<feature type="region of interest" description="Disordered" evidence="1">
    <location>
        <begin position="195"/>
        <end position="225"/>
    </location>
</feature>
<dbReference type="AlphaFoldDB" id="U5CYM2"/>
<feature type="domain" description="Retrotransposon gag" evidence="2">
    <location>
        <begin position="110"/>
        <end position="160"/>
    </location>
</feature>
<gene>
    <name evidence="3" type="ORF">AMTR_s00056p00222760</name>
</gene>
<dbReference type="eggNOG" id="KOG0017">
    <property type="taxonomic scope" value="Eukaryota"/>
</dbReference>
<sequence length="225" mass="24956">MASNMGNRVSLVEEQLADFDARLAISDERAEALNVASLTDVFKDDLKTLNEELSLVKRALSNSLGMLESTRVKVPEPNPFGSARVAKELNNFTLDMEQYFTVAHARERDRVTVTSMEALRILKHTATVREYVKQFSSLMLNIKIMSEEDKLLNFMAGLQPWAQAELRRQGVKDLPAAVTAAESLVDFKLNALSKGSRQAKGKGKGKRAMATRNSKVAGQQVDDPQ</sequence>
<organism evidence="3 4">
    <name type="scientific">Amborella trichopoda</name>
    <dbReference type="NCBI Taxonomy" id="13333"/>
    <lineage>
        <taxon>Eukaryota</taxon>
        <taxon>Viridiplantae</taxon>
        <taxon>Streptophyta</taxon>
        <taxon>Embryophyta</taxon>
        <taxon>Tracheophyta</taxon>
        <taxon>Spermatophyta</taxon>
        <taxon>Magnoliopsida</taxon>
        <taxon>Amborellales</taxon>
        <taxon>Amborellaceae</taxon>
        <taxon>Amborella</taxon>
    </lineage>
</organism>
<evidence type="ECO:0000313" key="3">
    <source>
        <dbReference type="EMBL" id="ERN15274.1"/>
    </source>
</evidence>
<dbReference type="InterPro" id="IPR005162">
    <property type="entry name" value="Retrotrans_gag_dom"/>
</dbReference>
<dbReference type="HOGENOM" id="CLU_1231388_0_0_1"/>
<dbReference type="Proteomes" id="UP000017836">
    <property type="component" value="Unassembled WGS sequence"/>
</dbReference>
<protein>
    <recommendedName>
        <fullName evidence="2">Retrotransposon gag domain-containing protein</fullName>
    </recommendedName>
</protein>
<dbReference type="EMBL" id="KI392510">
    <property type="protein sequence ID" value="ERN15274.1"/>
    <property type="molecule type" value="Genomic_DNA"/>
</dbReference>
<dbReference type="Pfam" id="PF03732">
    <property type="entry name" value="Retrotrans_gag"/>
    <property type="match status" value="1"/>
</dbReference>
<keyword evidence="4" id="KW-1185">Reference proteome</keyword>
<evidence type="ECO:0000256" key="1">
    <source>
        <dbReference type="SAM" id="MobiDB-lite"/>
    </source>
</evidence>
<reference evidence="4" key="1">
    <citation type="journal article" date="2013" name="Science">
        <title>The Amborella genome and the evolution of flowering plants.</title>
        <authorList>
            <consortium name="Amborella Genome Project"/>
        </authorList>
    </citation>
    <scope>NUCLEOTIDE SEQUENCE [LARGE SCALE GENOMIC DNA]</scope>
</reference>
<proteinExistence type="predicted"/>
<feature type="compositionally biased region" description="Basic residues" evidence="1">
    <location>
        <begin position="197"/>
        <end position="209"/>
    </location>
</feature>
<dbReference type="STRING" id="13333.U5CYM2"/>
<evidence type="ECO:0000259" key="2">
    <source>
        <dbReference type="Pfam" id="PF03732"/>
    </source>
</evidence>
<name>U5CYM2_AMBTC</name>
<dbReference type="Gramene" id="ERN15274">
    <property type="protein sequence ID" value="ERN15274"/>
    <property type="gene ID" value="AMTR_s00056p00222760"/>
</dbReference>
<accession>U5CYM2</accession>